<reference evidence="2" key="1">
    <citation type="journal article" date="2023" name="Mol. Biol. Evol.">
        <title>Third-Generation Sequencing Reveals the Adaptive Role of the Epigenome in Three Deep-Sea Polychaetes.</title>
        <authorList>
            <person name="Perez M."/>
            <person name="Aroh O."/>
            <person name="Sun Y."/>
            <person name="Lan Y."/>
            <person name="Juniper S.K."/>
            <person name="Young C.R."/>
            <person name="Angers B."/>
            <person name="Qian P.Y."/>
        </authorList>
    </citation>
    <scope>NUCLEOTIDE SEQUENCE</scope>
    <source>
        <strain evidence="2">R07B-5</strain>
    </source>
</reference>
<keyword evidence="3" id="KW-1185">Reference proteome</keyword>
<dbReference type="AlphaFoldDB" id="A0AAD9P9I1"/>
<sequence length="219" mass="23142">MADVLNPPSGTSRRVAVPKYEPGVHPRYASGQSTVLGWVQVAAGAAVIVAAITARATYTNNLVIGDIFTGILMTLTGAFGVAAGKYKTTGPIVSLMVLAIVSSTAALIAFFVWVVEVDEVKTNHPHDVAVATVTGYIFVFAYFFDAIASIWSAIIACNVTCCGYRHPGIGIATTGYLHPRGNVTVMFAHSSQSSSSLLPTRVLTCRMDASSRHRPLHTA</sequence>
<evidence type="ECO:0000313" key="3">
    <source>
        <dbReference type="Proteomes" id="UP001209878"/>
    </source>
</evidence>
<feature type="transmembrane region" description="Helical" evidence="1">
    <location>
        <begin position="95"/>
        <end position="115"/>
    </location>
</feature>
<name>A0AAD9P9I1_RIDPI</name>
<dbReference type="EMBL" id="JAODUO010000071">
    <property type="protein sequence ID" value="KAK2190724.1"/>
    <property type="molecule type" value="Genomic_DNA"/>
</dbReference>
<gene>
    <name evidence="2" type="ORF">NP493_73g05069</name>
</gene>
<dbReference type="Proteomes" id="UP001209878">
    <property type="component" value="Unassembled WGS sequence"/>
</dbReference>
<evidence type="ECO:0000313" key="2">
    <source>
        <dbReference type="EMBL" id="KAK2190724.1"/>
    </source>
</evidence>
<protein>
    <submittedName>
        <fullName evidence="2">Uncharacterized protein</fullName>
    </submittedName>
</protein>
<feature type="transmembrane region" description="Helical" evidence="1">
    <location>
        <begin position="62"/>
        <end position="83"/>
    </location>
</feature>
<comment type="caution">
    <text evidence="2">The sequence shown here is derived from an EMBL/GenBank/DDBJ whole genome shotgun (WGS) entry which is preliminary data.</text>
</comment>
<accession>A0AAD9P9I1</accession>
<feature type="transmembrane region" description="Helical" evidence="1">
    <location>
        <begin position="35"/>
        <end position="56"/>
    </location>
</feature>
<keyword evidence="1" id="KW-0812">Transmembrane</keyword>
<feature type="transmembrane region" description="Helical" evidence="1">
    <location>
        <begin position="135"/>
        <end position="157"/>
    </location>
</feature>
<keyword evidence="1" id="KW-0472">Membrane</keyword>
<keyword evidence="1" id="KW-1133">Transmembrane helix</keyword>
<organism evidence="2 3">
    <name type="scientific">Ridgeia piscesae</name>
    <name type="common">Tubeworm</name>
    <dbReference type="NCBI Taxonomy" id="27915"/>
    <lineage>
        <taxon>Eukaryota</taxon>
        <taxon>Metazoa</taxon>
        <taxon>Spiralia</taxon>
        <taxon>Lophotrochozoa</taxon>
        <taxon>Annelida</taxon>
        <taxon>Polychaeta</taxon>
        <taxon>Sedentaria</taxon>
        <taxon>Canalipalpata</taxon>
        <taxon>Sabellida</taxon>
        <taxon>Siboglinidae</taxon>
        <taxon>Ridgeia</taxon>
    </lineage>
</organism>
<proteinExistence type="predicted"/>
<evidence type="ECO:0000256" key="1">
    <source>
        <dbReference type="SAM" id="Phobius"/>
    </source>
</evidence>